<feature type="region of interest" description="Disordered" evidence="1">
    <location>
        <begin position="46"/>
        <end position="68"/>
    </location>
</feature>
<dbReference type="AlphaFoldDB" id="A0A1Y2GAS6"/>
<dbReference type="EMBL" id="MCFF01000056">
    <property type="protein sequence ID" value="ORZ04527.1"/>
    <property type="molecule type" value="Genomic_DNA"/>
</dbReference>
<keyword evidence="3" id="KW-1185">Reference proteome</keyword>
<feature type="region of interest" description="Disordered" evidence="1">
    <location>
        <begin position="452"/>
        <end position="495"/>
    </location>
</feature>
<feature type="region of interest" description="Disordered" evidence="1">
    <location>
        <begin position="83"/>
        <end position="112"/>
    </location>
</feature>
<dbReference type="InParanoid" id="A0A1Y2GAS6"/>
<organism evidence="2 3">
    <name type="scientific">Lobosporangium transversale</name>
    <dbReference type="NCBI Taxonomy" id="64571"/>
    <lineage>
        <taxon>Eukaryota</taxon>
        <taxon>Fungi</taxon>
        <taxon>Fungi incertae sedis</taxon>
        <taxon>Mucoromycota</taxon>
        <taxon>Mortierellomycotina</taxon>
        <taxon>Mortierellomycetes</taxon>
        <taxon>Mortierellales</taxon>
        <taxon>Mortierellaceae</taxon>
        <taxon>Lobosporangium</taxon>
    </lineage>
</organism>
<protein>
    <submittedName>
        <fullName evidence="2">Uncharacterized protein</fullName>
    </submittedName>
</protein>
<evidence type="ECO:0000256" key="1">
    <source>
        <dbReference type="SAM" id="MobiDB-lite"/>
    </source>
</evidence>
<proteinExistence type="predicted"/>
<feature type="compositionally biased region" description="Polar residues" evidence="1">
    <location>
        <begin position="83"/>
        <end position="108"/>
    </location>
</feature>
<feature type="compositionally biased region" description="Polar residues" evidence="1">
    <location>
        <begin position="472"/>
        <end position="490"/>
    </location>
</feature>
<dbReference type="OrthoDB" id="428577at2759"/>
<accession>A0A1Y2GAS6</accession>
<sequence>MDIHGGKSHPPQEKSSVLSAGISNEHVENHITKNNHFTAGIIERSNLTPSTTPLPQHTPSPQPHPHQTVSVFSLSSSIVNTTHSKAAPSIGTSTRSPDNASTAASISHLQDRSKEQPGLNLWLSWLEAQSNTNRIPMAQVTPKILLRYLDSVIVPMESSNAEQLSNLALINTNATVSGASSKPSGSLIQTYIRPILKLWQEEQDQDQQHIGLNISETLPITSSSISPLPIEEPMVASLSRDQLQRIAQLEHSHRDIVLIISKLQQQVRRLTQVQTIRQCQLSEADLDHDQASKYPQDQVPVQFISGPTGQIDSKPKPWQQLSNTSTHQSSRRINHRNRSDELIAAIAKALEEHRARPLHASRPYFQESNPIGYNQEDQSHRGDNWDTRYPFMTSPGEVDQHDVCEVNPLVCSNSDALSYPAPSFHETRPQTPSGRTGFQRNDLFVTKLRKQTSLNRKRANSVHEPGNPFKRNINQSRSCSPAIGQANSDMSGDDTQHRVQKTSIASSNKTSTTGDYYRQRCSPQRAQNCHGELHPSQTLCSRPETDSHRDYCEYDQGQHQECPHSKEAIASGSPAYHSSDYRSHYFQSSTRRCNSTNTSALAQEFFVGMINTALSPMNIVTP</sequence>
<comment type="caution">
    <text evidence="2">The sequence shown here is derived from an EMBL/GenBank/DDBJ whole genome shotgun (WGS) entry which is preliminary data.</text>
</comment>
<name>A0A1Y2GAS6_9FUNG</name>
<evidence type="ECO:0000313" key="3">
    <source>
        <dbReference type="Proteomes" id="UP000193648"/>
    </source>
</evidence>
<reference evidence="2 3" key="1">
    <citation type="submission" date="2016-07" db="EMBL/GenBank/DDBJ databases">
        <title>Pervasive Adenine N6-methylation of Active Genes in Fungi.</title>
        <authorList>
            <consortium name="DOE Joint Genome Institute"/>
            <person name="Mondo S.J."/>
            <person name="Dannebaum R.O."/>
            <person name="Kuo R.C."/>
            <person name="Labutti K."/>
            <person name="Haridas S."/>
            <person name="Kuo A."/>
            <person name="Salamov A."/>
            <person name="Ahrendt S.R."/>
            <person name="Lipzen A."/>
            <person name="Sullivan W."/>
            <person name="Andreopoulos W.B."/>
            <person name="Clum A."/>
            <person name="Lindquist E."/>
            <person name="Daum C."/>
            <person name="Ramamoorthy G.K."/>
            <person name="Gryganskyi A."/>
            <person name="Culley D."/>
            <person name="Magnuson J.K."/>
            <person name="James T.Y."/>
            <person name="O'Malley M.A."/>
            <person name="Stajich J.E."/>
            <person name="Spatafora J.W."/>
            <person name="Visel A."/>
            <person name="Grigoriev I.V."/>
        </authorList>
    </citation>
    <scope>NUCLEOTIDE SEQUENCE [LARGE SCALE GENOMIC DNA]</scope>
    <source>
        <strain evidence="2 3">NRRL 3116</strain>
    </source>
</reference>
<feature type="compositionally biased region" description="Polar residues" evidence="1">
    <location>
        <begin position="319"/>
        <end position="328"/>
    </location>
</feature>
<dbReference type="GeneID" id="33571027"/>
<dbReference type="Proteomes" id="UP000193648">
    <property type="component" value="Unassembled WGS sequence"/>
</dbReference>
<gene>
    <name evidence="2" type="ORF">BCR41DRAFT_400995</name>
</gene>
<evidence type="ECO:0000313" key="2">
    <source>
        <dbReference type="EMBL" id="ORZ04527.1"/>
    </source>
</evidence>
<feature type="region of interest" description="Disordered" evidence="1">
    <location>
        <begin position="305"/>
        <end position="334"/>
    </location>
</feature>
<dbReference type="RefSeq" id="XP_021876573.1">
    <property type="nucleotide sequence ID" value="XM_022029184.1"/>
</dbReference>